<evidence type="ECO:0000313" key="1">
    <source>
        <dbReference type="EMBL" id="TGY65283.1"/>
    </source>
</evidence>
<reference evidence="1" key="1">
    <citation type="submission" date="2019-04" db="EMBL/GenBank/DDBJ databases">
        <title>Microbes associate with the intestines of laboratory mice.</title>
        <authorList>
            <person name="Navarre W."/>
            <person name="Wong E."/>
            <person name="Huang K."/>
            <person name="Tropini C."/>
            <person name="Ng K."/>
            <person name="Yu B."/>
        </authorList>
    </citation>
    <scope>NUCLEOTIDE SEQUENCE</scope>
    <source>
        <strain evidence="1">NM09_H32</strain>
    </source>
</reference>
<comment type="caution">
    <text evidence="1">The sequence shown here is derived from an EMBL/GenBank/DDBJ whole genome shotgun (WGS) entry which is preliminary data.</text>
</comment>
<name>A0AC61R5K4_9FIRM</name>
<dbReference type="Proteomes" id="UP000308836">
    <property type="component" value="Unassembled WGS sequence"/>
</dbReference>
<protein>
    <submittedName>
        <fullName evidence="1">GNAT family N-acetyltransferase</fullName>
    </submittedName>
</protein>
<proteinExistence type="predicted"/>
<dbReference type="EMBL" id="SRYG01000020">
    <property type="protein sequence ID" value="TGY65283.1"/>
    <property type="molecule type" value="Genomic_DNA"/>
</dbReference>
<gene>
    <name evidence="1" type="ORF">E5336_09680</name>
</gene>
<organism evidence="1 2">
    <name type="scientific">Dubosiella muris</name>
    <dbReference type="NCBI Taxonomy" id="3038133"/>
    <lineage>
        <taxon>Bacteria</taxon>
        <taxon>Bacillati</taxon>
        <taxon>Bacillota</taxon>
        <taxon>Erysipelotrichia</taxon>
        <taxon>Erysipelotrichales</taxon>
        <taxon>Erysipelotrichaceae</taxon>
        <taxon>Dubosiella</taxon>
    </lineage>
</organism>
<evidence type="ECO:0000313" key="2">
    <source>
        <dbReference type="Proteomes" id="UP000308836"/>
    </source>
</evidence>
<accession>A0AC61R5K4</accession>
<keyword evidence="2" id="KW-1185">Reference proteome</keyword>
<sequence>MRTLRKAQKADIPALIRLLHQVNSIHAQGRPDLFRPDTTKYDEQELGAILDNPQTPVFVCCENDEVQGYAFCVHQRHAGDRLFADIETLYIDDICVDEQARHQHIGKALYDFVLAYARERGCYNVTLNVWSLNPGAQAFYESLGMKPYKIGMETIL</sequence>